<reference evidence="3" key="1">
    <citation type="submission" date="2022-07" db="EMBL/GenBank/DDBJ databases">
        <title>Phylogenomic reconstructions and comparative analyses of Kickxellomycotina fungi.</title>
        <authorList>
            <person name="Reynolds N.K."/>
            <person name="Stajich J.E."/>
            <person name="Barry K."/>
            <person name="Grigoriev I.V."/>
            <person name="Crous P."/>
            <person name="Smith M.E."/>
        </authorList>
    </citation>
    <scope>NUCLEOTIDE SEQUENCE</scope>
    <source>
        <strain evidence="3">RSA 1196</strain>
    </source>
</reference>
<comment type="caution">
    <text evidence="3">The sequence shown here is derived from an EMBL/GenBank/DDBJ whole genome shotgun (WGS) entry which is preliminary data.</text>
</comment>
<dbReference type="AlphaFoldDB" id="A0A9W8AL18"/>
<dbReference type="PANTHER" id="PTHR46850">
    <property type="entry name" value="CHROMODOMAIN-HELICASE-DNA-BINDING PROTEIN 9"/>
    <property type="match status" value="1"/>
</dbReference>
<dbReference type="EMBL" id="JANBPY010001975">
    <property type="protein sequence ID" value="KAJ1957288.1"/>
    <property type="molecule type" value="Genomic_DNA"/>
</dbReference>
<dbReference type="PANTHER" id="PTHR46850:SF1">
    <property type="entry name" value="CHROMODOMAIN-HELICASE-DNA-BINDING PROTEIN 9"/>
    <property type="match status" value="1"/>
</dbReference>
<keyword evidence="4" id="KW-1185">Reference proteome</keyword>
<protein>
    <recommendedName>
        <fullName evidence="2">Chromodomain-helicase-DNA-binding protein 6-9 tri-helical domain-containing protein</fullName>
    </recommendedName>
</protein>
<feature type="compositionally biased region" description="Polar residues" evidence="1">
    <location>
        <begin position="322"/>
        <end position="339"/>
    </location>
</feature>
<feature type="compositionally biased region" description="Basic and acidic residues" evidence="1">
    <location>
        <begin position="59"/>
        <end position="79"/>
    </location>
</feature>
<feature type="non-terminal residue" evidence="3">
    <location>
        <position position="1"/>
    </location>
</feature>
<dbReference type="Pfam" id="PF23078">
    <property type="entry name" value="HTH_CHD6-9"/>
    <property type="match status" value="1"/>
</dbReference>
<feature type="compositionally biased region" description="Basic residues" evidence="1">
    <location>
        <begin position="651"/>
        <end position="661"/>
    </location>
</feature>
<organism evidence="3 4">
    <name type="scientific">Dispira parvispora</name>
    <dbReference type="NCBI Taxonomy" id="1520584"/>
    <lineage>
        <taxon>Eukaryota</taxon>
        <taxon>Fungi</taxon>
        <taxon>Fungi incertae sedis</taxon>
        <taxon>Zoopagomycota</taxon>
        <taxon>Kickxellomycotina</taxon>
        <taxon>Dimargaritomycetes</taxon>
        <taxon>Dimargaritales</taxon>
        <taxon>Dimargaritaceae</taxon>
        <taxon>Dispira</taxon>
    </lineage>
</organism>
<dbReference type="InterPro" id="IPR056342">
    <property type="entry name" value="HTH_CHD6-9"/>
</dbReference>
<feature type="compositionally biased region" description="Polar residues" evidence="1">
    <location>
        <begin position="538"/>
        <end position="560"/>
    </location>
</feature>
<accession>A0A9W8AL18</accession>
<dbReference type="Gene3D" id="1.10.10.60">
    <property type="entry name" value="Homeodomain-like"/>
    <property type="match status" value="1"/>
</dbReference>
<dbReference type="Proteomes" id="UP001150925">
    <property type="component" value="Unassembled WGS sequence"/>
</dbReference>
<proteinExistence type="predicted"/>
<name>A0A9W8AL18_9FUNG</name>
<feature type="domain" description="Chromodomain-helicase-DNA-binding protein 6-9 tri-helical" evidence="2">
    <location>
        <begin position="111"/>
        <end position="178"/>
    </location>
</feature>
<evidence type="ECO:0000256" key="1">
    <source>
        <dbReference type="SAM" id="MobiDB-lite"/>
    </source>
</evidence>
<evidence type="ECO:0000313" key="3">
    <source>
        <dbReference type="EMBL" id="KAJ1957288.1"/>
    </source>
</evidence>
<evidence type="ECO:0000313" key="4">
    <source>
        <dbReference type="Proteomes" id="UP001150925"/>
    </source>
</evidence>
<feature type="region of interest" description="Disordered" evidence="1">
    <location>
        <begin position="411"/>
        <end position="661"/>
    </location>
</feature>
<evidence type="ECO:0000259" key="2">
    <source>
        <dbReference type="Pfam" id="PF23078"/>
    </source>
</evidence>
<feature type="compositionally biased region" description="Polar residues" evidence="1">
    <location>
        <begin position="608"/>
        <end position="633"/>
    </location>
</feature>
<dbReference type="InterPro" id="IPR051493">
    <property type="entry name" value="CHD"/>
</dbReference>
<feature type="compositionally biased region" description="Basic residues" evidence="1">
    <location>
        <begin position="566"/>
        <end position="576"/>
    </location>
</feature>
<sequence length="661" mass="73180">DDDEGGPGDHPLGSTASTTAADSNGHVLHPKSEKGLVWPTKAEIGLRLRRIVGALQRRQAAEHRRSKVQESNRQFMHDNDMLEGVRLSRDRSNTSQRSGTPITGSGAVSASQALKWNKREQGDFYKTLLSYGVEMTVDYPVDLVWTTFRDLANLPRKSDLAMEVCLRSLLERCAGLVGEPVDFAEILPGIIFDQLAQPPADHADSPPAPLEMEYTGTVLTREKARRLFKRISLMNEVRECVDYPRLAEAVEGSRWFSYLPKWWQCPQHDIALMQGIVQYGINRGDLLKKDPDLPFYGVFQRSGGASHHAHPHRQIDSKEEPQLSSQVGTPTSVSRQGNGRLSPLLYEDTKDPSMERESVLEDTLLEDDGDEVENVGAQRGNAQLLREAVTVRRLEYLCKQIRRYMHKYPVASRRSAQTPGSGIKLTLKLGPQPSVSLMPQRAGKRARSNHSQMSGKQYKYASPTVTNHMRSPSPLHGPSDSESDGYHSEAQSRKTVGGKYPGRYGSAYMADSNPHSPKTPPLPTYGGKHPQVSKSHHGTPQNGKSIRLTFSPTGGKSTLPPSERKTHGRNSRRGRAPSKNESRHKGATTPHYQGVIPPPTTGGKQIFSRASTVDSANTPSSSAEENTAVNATSFHKRKLDNAEAEDLLHSPTKKYTKSRFQ</sequence>
<gene>
    <name evidence="3" type="ORF">IWQ62_005128</name>
</gene>
<feature type="compositionally biased region" description="Basic and acidic residues" evidence="1">
    <location>
        <begin position="347"/>
        <end position="356"/>
    </location>
</feature>
<feature type="region of interest" description="Disordered" evidence="1">
    <location>
        <begin position="57"/>
        <end position="79"/>
    </location>
</feature>
<feature type="region of interest" description="Disordered" evidence="1">
    <location>
        <begin position="1"/>
        <end position="34"/>
    </location>
</feature>
<feature type="region of interest" description="Disordered" evidence="1">
    <location>
        <begin position="304"/>
        <end position="356"/>
    </location>
</feature>